<name>A0A845DTE3_9BACI</name>
<proteinExistence type="predicted"/>
<feature type="domain" description="ATPase BadF/BadG/BcrA/BcrD type" evidence="1">
    <location>
        <begin position="5"/>
        <end position="310"/>
    </location>
</feature>
<dbReference type="OrthoDB" id="9772633at2"/>
<dbReference type="InterPro" id="IPR043129">
    <property type="entry name" value="ATPase_NBD"/>
</dbReference>
<sequence>MTYIIGIDGGGTKTTCLFLECGGTTYPKHPLMVNGPGTNPHVVGFEEAGRRLEHLLRHGMQTFSLTPRDISGAGMGLAGVGRPDEVEQMTGIVQTLFFNLKFSENLNLFITSDVHAALKGSLPPGIDEGMLLISGTGSNAVGITAAGKLVKCGGWGHLMGDEGSGYQLSLKALSKVAKAADGREASTQLTSLILQTCGLERPEQLIRYMYERPFEKKEIAAFAPCVIKASEQGDQTAVNLLKEAAEELVLHIGSLVKQGVDPKAPVSVAGSIFTHSHVLRNHVGRLLEDRQFGSLTDPYAPPEYGAALLGKPAGMDKER</sequence>
<dbReference type="InterPro" id="IPR052519">
    <property type="entry name" value="Euk-type_GlcNAc_Kinase"/>
</dbReference>
<dbReference type="EMBL" id="WMET01000003">
    <property type="protein sequence ID" value="MYL20891.1"/>
    <property type="molecule type" value="Genomic_DNA"/>
</dbReference>
<reference evidence="2 3" key="1">
    <citation type="submission" date="2019-11" db="EMBL/GenBank/DDBJ databases">
        <title>Genome sequences of 17 halophilic strains isolated from different environments.</title>
        <authorList>
            <person name="Furrow R.E."/>
        </authorList>
    </citation>
    <scope>NUCLEOTIDE SEQUENCE [LARGE SCALE GENOMIC DNA]</scope>
    <source>
        <strain evidence="2 3">22511_23_Filter</strain>
    </source>
</reference>
<dbReference type="Pfam" id="PF01869">
    <property type="entry name" value="BcrAD_BadFG"/>
    <property type="match status" value="1"/>
</dbReference>
<dbReference type="RefSeq" id="WP_160838095.1">
    <property type="nucleotide sequence ID" value="NZ_WMET01000003.1"/>
</dbReference>
<protein>
    <submittedName>
        <fullName evidence="2">ATPase</fullName>
    </submittedName>
</protein>
<dbReference type="PANTHER" id="PTHR43190">
    <property type="entry name" value="N-ACETYL-D-GLUCOSAMINE KINASE"/>
    <property type="match status" value="1"/>
</dbReference>
<dbReference type="SUPFAM" id="SSF53067">
    <property type="entry name" value="Actin-like ATPase domain"/>
    <property type="match status" value="2"/>
</dbReference>
<dbReference type="Gene3D" id="3.30.420.40">
    <property type="match status" value="2"/>
</dbReference>
<evidence type="ECO:0000259" key="1">
    <source>
        <dbReference type="Pfam" id="PF01869"/>
    </source>
</evidence>
<evidence type="ECO:0000313" key="2">
    <source>
        <dbReference type="EMBL" id="MYL20891.1"/>
    </source>
</evidence>
<evidence type="ECO:0000313" key="3">
    <source>
        <dbReference type="Proteomes" id="UP000460949"/>
    </source>
</evidence>
<dbReference type="AlphaFoldDB" id="A0A845DTE3"/>
<accession>A0A845DTE3</accession>
<dbReference type="InterPro" id="IPR002731">
    <property type="entry name" value="ATPase_BadF"/>
</dbReference>
<dbReference type="Proteomes" id="UP000460949">
    <property type="component" value="Unassembled WGS sequence"/>
</dbReference>
<organism evidence="2 3">
    <name type="scientific">Halobacillus litoralis</name>
    <dbReference type="NCBI Taxonomy" id="45668"/>
    <lineage>
        <taxon>Bacteria</taxon>
        <taxon>Bacillati</taxon>
        <taxon>Bacillota</taxon>
        <taxon>Bacilli</taxon>
        <taxon>Bacillales</taxon>
        <taxon>Bacillaceae</taxon>
        <taxon>Halobacillus</taxon>
    </lineage>
</organism>
<dbReference type="PANTHER" id="PTHR43190:SF3">
    <property type="entry name" value="N-ACETYL-D-GLUCOSAMINE KINASE"/>
    <property type="match status" value="1"/>
</dbReference>
<comment type="caution">
    <text evidence="2">The sequence shown here is derived from an EMBL/GenBank/DDBJ whole genome shotgun (WGS) entry which is preliminary data.</text>
</comment>
<gene>
    <name evidence="2" type="ORF">GLW04_13390</name>
</gene>
<dbReference type="CDD" id="cd24007">
    <property type="entry name" value="ASKHA_NBD_eukNAGK-like"/>
    <property type="match status" value="1"/>
</dbReference>